<feature type="transmembrane region" description="Helical" evidence="1">
    <location>
        <begin position="111"/>
        <end position="128"/>
    </location>
</feature>
<dbReference type="EMBL" id="CP028473">
    <property type="protein sequence ID" value="AVW90047.1"/>
    <property type="molecule type" value="Genomic_DNA"/>
</dbReference>
<evidence type="ECO:0000256" key="1">
    <source>
        <dbReference type="SAM" id="Phobius"/>
    </source>
</evidence>
<proteinExistence type="predicted"/>
<evidence type="ECO:0000313" key="2">
    <source>
        <dbReference type="EMBL" id="AVW90047.1"/>
    </source>
</evidence>
<evidence type="ECO:0000313" key="3">
    <source>
        <dbReference type="EMBL" id="SDG30148.1"/>
    </source>
</evidence>
<keyword evidence="1" id="KW-0472">Membrane</keyword>
<reference evidence="2 5" key="2">
    <citation type="submission" date="2018-03" db="EMBL/GenBank/DDBJ databases">
        <title>The Complete Genome of Celeribacter baekdonensis strain LH4, a Thiosulfate-Oxidizing Alphaproteobacterium Isolated from Gulf of Mexico Continental Slope Sediments.</title>
        <authorList>
            <person name="Flood B.E."/>
            <person name="Bailey J.V."/>
            <person name="Leprich D."/>
        </authorList>
    </citation>
    <scope>NUCLEOTIDE SEQUENCE [LARGE SCALE GENOMIC DNA]</scope>
    <source>
        <strain evidence="2 5">LH4</strain>
        <plasmid evidence="2">pCBLh4b</plasmid>
        <plasmid evidence="5">Plasmid pcblh4b</plasmid>
    </source>
</reference>
<evidence type="ECO:0000313" key="4">
    <source>
        <dbReference type="Proteomes" id="UP000182284"/>
    </source>
</evidence>
<organism evidence="3 4">
    <name type="scientific">Celeribacter baekdonensis</name>
    <dbReference type="NCBI Taxonomy" id="875171"/>
    <lineage>
        <taxon>Bacteria</taxon>
        <taxon>Pseudomonadati</taxon>
        <taxon>Pseudomonadota</taxon>
        <taxon>Alphaproteobacteria</taxon>
        <taxon>Rhodobacterales</taxon>
        <taxon>Roseobacteraceae</taxon>
        <taxon>Celeribacter</taxon>
    </lineage>
</organism>
<keyword evidence="2" id="KW-0614">Plasmid</keyword>
<accession>A0A1G7T4I6</accession>
<protein>
    <submittedName>
        <fullName evidence="3">Uncharacterized protein</fullName>
    </submittedName>
</protein>
<dbReference type="AlphaFoldDB" id="A0A1G7T4I6"/>
<dbReference type="EMBL" id="FNBL01000016">
    <property type="protein sequence ID" value="SDG30148.1"/>
    <property type="molecule type" value="Genomic_DNA"/>
</dbReference>
<dbReference type="RefSeq" id="WP_074646843.1">
    <property type="nucleotide sequence ID" value="NZ_CP028473.1"/>
</dbReference>
<dbReference type="KEGG" id="cbak:DA792_02320"/>
<keyword evidence="1" id="KW-0812">Transmembrane</keyword>
<dbReference type="OrthoDB" id="9817646at2"/>
<dbReference type="Proteomes" id="UP000241447">
    <property type="component" value="Plasmid pCBLh4b"/>
</dbReference>
<geneLocation type="plasmid" evidence="2">
    <name>pCBLh4b</name>
</geneLocation>
<geneLocation type="plasmid" evidence="5">
    <name>pcblh4b</name>
</geneLocation>
<name>A0A1G7T4I6_9RHOB</name>
<sequence length="287" mass="32677">MKQSPKWLSDDPDDYLHPQHLAPAHFIPPDWQDDYGRWRHCYLPGVREEVAGCFTAINCALFIDMIKPLVDLAARLVPDEVKSQVAPNNPADWTMLPEPQIRRIWRNERTLFSNAFLLLTCLQIAVFIKAGKVSGLTLSAEHEVEGLDQQSMDQIEAKLRELDIEHNQTLTHGLSLHLSVFETALPRPELWTRIADDPALLLSYKRTTNQPLAQVAKMFEGLKKGKLVSLLTAWHITKWLRDTLPDEPPVSWCYCHKQSPRRAAVEKESVPYCGRETVFGTIPTLGP</sequence>
<reference evidence="3 4" key="1">
    <citation type="submission" date="2016-10" db="EMBL/GenBank/DDBJ databases">
        <authorList>
            <person name="de Groot N.N."/>
        </authorList>
    </citation>
    <scope>NUCLEOTIDE SEQUENCE [LARGE SCALE GENOMIC DNA]</scope>
    <source>
        <strain evidence="3 4">DSM 27375</strain>
    </source>
</reference>
<gene>
    <name evidence="2" type="ORF">DA792_02320</name>
    <name evidence="3" type="ORF">SAMN04488117_11621</name>
</gene>
<dbReference type="Proteomes" id="UP000182284">
    <property type="component" value="Unassembled WGS sequence"/>
</dbReference>
<evidence type="ECO:0000313" key="5">
    <source>
        <dbReference type="Proteomes" id="UP000241447"/>
    </source>
</evidence>
<keyword evidence="1" id="KW-1133">Transmembrane helix</keyword>